<name>A0AAD5UM84_9FUNG</name>
<dbReference type="InterPro" id="IPR014752">
    <property type="entry name" value="Arrestin-like_C"/>
</dbReference>
<dbReference type="GO" id="GO:0005886">
    <property type="term" value="C:plasma membrane"/>
    <property type="evidence" value="ECO:0007669"/>
    <property type="project" value="TreeGrafter"/>
</dbReference>
<dbReference type="PANTHER" id="PTHR11188:SF17">
    <property type="entry name" value="FI21816P1"/>
    <property type="match status" value="1"/>
</dbReference>
<dbReference type="GO" id="GO:0030674">
    <property type="term" value="F:protein-macromolecule adaptor activity"/>
    <property type="evidence" value="ECO:0007669"/>
    <property type="project" value="TreeGrafter"/>
</dbReference>
<dbReference type="GO" id="GO:0005829">
    <property type="term" value="C:cytosol"/>
    <property type="evidence" value="ECO:0007669"/>
    <property type="project" value="TreeGrafter"/>
</dbReference>
<dbReference type="EMBL" id="JADGKB010000006">
    <property type="protein sequence ID" value="KAJ3261339.1"/>
    <property type="molecule type" value="Genomic_DNA"/>
</dbReference>
<dbReference type="PANTHER" id="PTHR11188">
    <property type="entry name" value="ARRESTIN DOMAIN CONTAINING PROTEIN"/>
    <property type="match status" value="1"/>
</dbReference>
<evidence type="ECO:0000259" key="1">
    <source>
        <dbReference type="SMART" id="SM01017"/>
    </source>
</evidence>
<dbReference type="Pfam" id="PF02752">
    <property type="entry name" value="Arrestin_C"/>
    <property type="match status" value="1"/>
</dbReference>
<dbReference type="InterPro" id="IPR014756">
    <property type="entry name" value="Ig_E-set"/>
</dbReference>
<sequence length="451" mass="50569">MTVQVFELQFDNQRTLFLPGQKVEGFVNLQLSAPTNITLLRARITGKVTTHLQKGNAGISNENSTITMFKDFNNLIGDGNMNTVPIEIEAGEHVYPFEFRLPPTNLPASFEGPFGSVKYMITAVLLKSGYKKQTVSSEIVVPSTRDVGASELAESVSIKKDGYAGLLFWRSGYFSVTASIPKGGFTSEEIAPITLDIVNHSNHGLILHSVYLKQKVTYITIDRTRGPRTERIHRLNYSEEFPPSIREINRLIQFPIPPSSIMNPDIDTSILKVQHFFDIKIQSGARFSSIIKIQLPVVVGGFPYLLFEDSMMRRSVDTLPRYVPSTQGSTVDDEWRPNNRGSIQFDDTNNSEYELSTAHIIPPDLDYSQHAEIILPDEDLECERSTTPTQMTVLNCAIPETSIISQHNPVHIDADANLVSDSKADIQNEVDLTKEMHGMMVTIERTEKFQM</sequence>
<protein>
    <submittedName>
        <fullName evidence="2">Arrestin domain-containing protein 4</fullName>
    </submittedName>
</protein>
<dbReference type="Pfam" id="PF00339">
    <property type="entry name" value="Arrestin_N"/>
    <property type="match status" value="1"/>
</dbReference>
<organism evidence="2 3">
    <name type="scientific">Boothiomyces macroporosus</name>
    <dbReference type="NCBI Taxonomy" id="261099"/>
    <lineage>
        <taxon>Eukaryota</taxon>
        <taxon>Fungi</taxon>
        <taxon>Fungi incertae sedis</taxon>
        <taxon>Chytridiomycota</taxon>
        <taxon>Chytridiomycota incertae sedis</taxon>
        <taxon>Chytridiomycetes</taxon>
        <taxon>Rhizophydiales</taxon>
        <taxon>Terramycetaceae</taxon>
        <taxon>Boothiomyces</taxon>
    </lineage>
</organism>
<dbReference type="AlphaFoldDB" id="A0AAD5UM84"/>
<dbReference type="InterPro" id="IPR011022">
    <property type="entry name" value="Arrestin_C-like"/>
</dbReference>
<reference evidence="2" key="1">
    <citation type="submission" date="2020-05" db="EMBL/GenBank/DDBJ databases">
        <title>Phylogenomic resolution of chytrid fungi.</title>
        <authorList>
            <person name="Stajich J.E."/>
            <person name="Amses K."/>
            <person name="Simmons R."/>
            <person name="Seto K."/>
            <person name="Myers J."/>
            <person name="Bonds A."/>
            <person name="Quandt C.A."/>
            <person name="Barry K."/>
            <person name="Liu P."/>
            <person name="Grigoriev I."/>
            <person name="Longcore J.E."/>
            <person name="James T.Y."/>
        </authorList>
    </citation>
    <scope>NUCLEOTIDE SEQUENCE</scope>
    <source>
        <strain evidence="2">PLAUS21</strain>
    </source>
</reference>
<gene>
    <name evidence="2" type="primary">ARRDC4</name>
    <name evidence="2" type="ORF">HK103_005947</name>
</gene>
<dbReference type="InterPro" id="IPR050357">
    <property type="entry name" value="Arrestin_domain-protein"/>
</dbReference>
<feature type="domain" description="Arrestin C-terminal-like" evidence="1">
    <location>
        <begin position="170"/>
        <end position="304"/>
    </location>
</feature>
<dbReference type="Proteomes" id="UP001210925">
    <property type="component" value="Unassembled WGS sequence"/>
</dbReference>
<evidence type="ECO:0000313" key="3">
    <source>
        <dbReference type="Proteomes" id="UP001210925"/>
    </source>
</evidence>
<keyword evidence="3" id="KW-1185">Reference proteome</keyword>
<dbReference type="Gene3D" id="2.60.40.640">
    <property type="match status" value="2"/>
</dbReference>
<accession>A0AAD5UM84</accession>
<proteinExistence type="predicted"/>
<dbReference type="SMART" id="SM01017">
    <property type="entry name" value="Arrestin_C"/>
    <property type="match status" value="1"/>
</dbReference>
<dbReference type="GO" id="GO:0070086">
    <property type="term" value="P:ubiquitin-dependent endocytosis"/>
    <property type="evidence" value="ECO:0007669"/>
    <property type="project" value="TreeGrafter"/>
</dbReference>
<evidence type="ECO:0000313" key="2">
    <source>
        <dbReference type="EMBL" id="KAJ3261339.1"/>
    </source>
</evidence>
<dbReference type="SUPFAM" id="SSF81296">
    <property type="entry name" value="E set domains"/>
    <property type="match status" value="2"/>
</dbReference>
<dbReference type="GO" id="GO:0031625">
    <property type="term" value="F:ubiquitin protein ligase binding"/>
    <property type="evidence" value="ECO:0007669"/>
    <property type="project" value="TreeGrafter"/>
</dbReference>
<dbReference type="InterPro" id="IPR011021">
    <property type="entry name" value="Arrestin-like_N"/>
</dbReference>
<comment type="caution">
    <text evidence="2">The sequence shown here is derived from an EMBL/GenBank/DDBJ whole genome shotgun (WGS) entry which is preliminary data.</text>
</comment>